<dbReference type="PATRIC" id="fig|1292034.3.peg.2212"/>
<dbReference type="GO" id="GO:0009055">
    <property type="term" value="F:electron transfer activity"/>
    <property type="evidence" value="ECO:0007669"/>
    <property type="project" value="InterPro"/>
</dbReference>
<dbReference type="AlphaFoldDB" id="R0CZC2"/>
<keyword evidence="2" id="KW-0349">Heme</keyword>
<dbReference type="InterPro" id="IPR036909">
    <property type="entry name" value="Cyt_c-like_dom_sf"/>
</dbReference>
<gene>
    <name evidence="8" type="ORF">OR37_02227</name>
</gene>
<keyword evidence="3" id="KW-0479">Metal-binding</keyword>
<dbReference type="EMBL" id="APMP01000012">
    <property type="protein sequence ID" value="ENZ81801.1"/>
    <property type="molecule type" value="Genomic_DNA"/>
</dbReference>
<name>R0CZC2_CAUVI</name>
<organism evidence="8 9">
    <name type="scientific">Caulobacter vibrioides OR37</name>
    <dbReference type="NCBI Taxonomy" id="1292034"/>
    <lineage>
        <taxon>Bacteria</taxon>
        <taxon>Pseudomonadati</taxon>
        <taxon>Pseudomonadota</taxon>
        <taxon>Alphaproteobacteria</taxon>
        <taxon>Caulobacterales</taxon>
        <taxon>Caulobacteraceae</taxon>
        <taxon>Caulobacter</taxon>
    </lineage>
</organism>
<dbReference type="Pfam" id="PF13442">
    <property type="entry name" value="Cytochrome_CBB3"/>
    <property type="match status" value="1"/>
</dbReference>
<reference evidence="8 9" key="1">
    <citation type="journal article" date="2013" name="Genome Announc.">
        <title>Draft Genome Sequence for Caulobacter sp. Strain OR37, a Bacterium Tolerant to Heavy Metals.</title>
        <authorList>
            <person name="Utturkar S.M."/>
            <person name="Bollmann A."/>
            <person name="Brzoska R.M."/>
            <person name="Klingeman D.M."/>
            <person name="Epstein S.E."/>
            <person name="Palumbo A.V."/>
            <person name="Brown S.D."/>
        </authorList>
    </citation>
    <scope>NUCLEOTIDE SEQUENCE [LARGE SCALE GENOMIC DNA]</scope>
    <source>
        <strain evidence="8 9">OR37</strain>
    </source>
</reference>
<feature type="domain" description="Cytochrome c" evidence="7">
    <location>
        <begin position="39"/>
        <end position="112"/>
    </location>
</feature>
<evidence type="ECO:0000256" key="5">
    <source>
        <dbReference type="ARBA" id="ARBA00023004"/>
    </source>
</evidence>
<dbReference type="PRINTS" id="PR00607">
    <property type="entry name" value="CYTCHROMECIE"/>
</dbReference>
<dbReference type="GO" id="GO:0020037">
    <property type="term" value="F:heme binding"/>
    <property type="evidence" value="ECO:0007669"/>
    <property type="project" value="InterPro"/>
</dbReference>
<evidence type="ECO:0000259" key="7">
    <source>
        <dbReference type="Pfam" id="PF13442"/>
    </source>
</evidence>
<dbReference type="GO" id="GO:0005506">
    <property type="term" value="F:iron ion binding"/>
    <property type="evidence" value="ECO:0007669"/>
    <property type="project" value="InterPro"/>
</dbReference>
<dbReference type="Proteomes" id="UP000013063">
    <property type="component" value="Unassembled WGS sequence"/>
</dbReference>
<evidence type="ECO:0000256" key="2">
    <source>
        <dbReference type="ARBA" id="ARBA00022617"/>
    </source>
</evidence>
<sequence length="120" mass="12444" precursor="true">MMRRAIVPAAFALVLSACGPKAAPPPTPAEALALRPADAHLAGLYETSCHACHAVAGTGAPLVHDRAAWDGRYKRGEAVLLDHAIQGFNAMPAGGQCAACAPDDFKALIRFMAGREDPAK</sequence>
<dbReference type="InterPro" id="IPR002323">
    <property type="entry name" value="Cyt_CIE"/>
</dbReference>
<dbReference type="STRING" id="1292034.OR37_02227"/>
<keyword evidence="4" id="KW-0249">Electron transport</keyword>
<dbReference type="SUPFAM" id="SSF46626">
    <property type="entry name" value="Cytochrome c"/>
    <property type="match status" value="1"/>
</dbReference>
<feature type="signal peptide" evidence="6">
    <location>
        <begin position="1"/>
        <end position="22"/>
    </location>
</feature>
<dbReference type="eggNOG" id="COG3245">
    <property type="taxonomic scope" value="Bacteria"/>
</dbReference>
<dbReference type="InterPro" id="IPR009056">
    <property type="entry name" value="Cyt_c-like_dom"/>
</dbReference>
<dbReference type="PROSITE" id="PS51257">
    <property type="entry name" value="PROKAR_LIPOPROTEIN"/>
    <property type="match status" value="1"/>
</dbReference>
<keyword evidence="5" id="KW-0408">Iron</keyword>
<dbReference type="PANTHER" id="PTHR40942">
    <property type="match status" value="1"/>
</dbReference>
<dbReference type="PANTHER" id="PTHR40942:SF4">
    <property type="entry name" value="CYTOCHROME C5"/>
    <property type="match status" value="1"/>
</dbReference>
<keyword evidence="6" id="KW-0732">Signal</keyword>
<keyword evidence="9" id="KW-1185">Reference proteome</keyword>
<feature type="chain" id="PRO_5004340302" evidence="6">
    <location>
        <begin position="23"/>
        <end position="120"/>
    </location>
</feature>
<evidence type="ECO:0000313" key="8">
    <source>
        <dbReference type="EMBL" id="ENZ81801.1"/>
    </source>
</evidence>
<evidence type="ECO:0000256" key="1">
    <source>
        <dbReference type="ARBA" id="ARBA00022448"/>
    </source>
</evidence>
<evidence type="ECO:0000256" key="6">
    <source>
        <dbReference type="SAM" id="SignalP"/>
    </source>
</evidence>
<accession>R0CZC2</accession>
<dbReference type="Gene3D" id="1.10.760.10">
    <property type="entry name" value="Cytochrome c-like domain"/>
    <property type="match status" value="1"/>
</dbReference>
<evidence type="ECO:0000313" key="9">
    <source>
        <dbReference type="Proteomes" id="UP000013063"/>
    </source>
</evidence>
<evidence type="ECO:0000256" key="3">
    <source>
        <dbReference type="ARBA" id="ARBA00022723"/>
    </source>
</evidence>
<protein>
    <submittedName>
        <fullName evidence="8">Cytochrome c5</fullName>
    </submittedName>
</protein>
<evidence type="ECO:0000256" key="4">
    <source>
        <dbReference type="ARBA" id="ARBA00022982"/>
    </source>
</evidence>
<comment type="caution">
    <text evidence="8">The sequence shown here is derived from an EMBL/GenBank/DDBJ whole genome shotgun (WGS) entry which is preliminary data.</text>
</comment>
<keyword evidence="1" id="KW-0813">Transport</keyword>
<proteinExistence type="predicted"/>